<keyword evidence="3 6" id="KW-0133">Cell shape</keyword>
<feature type="region of interest" description="Disordered" evidence="7">
    <location>
        <begin position="247"/>
        <end position="274"/>
    </location>
</feature>
<keyword evidence="5 6" id="KW-0961">Cell wall biogenesis/degradation</keyword>
<comment type="pathway">
    <text evidence="1 6">Cell wall biogenesis; peptidoglycan biosynthesis.</text>
</comment>
<evidence type="ECO:0000256" key="1">
    <source>
        <dbReference type="ARBA" id="ARBA00004752"/>
    </source>
</evidence>
<sequence length="353" mass="40203">MPPLDLPSLTRREFLRWCAAGLLALIGRPTPSFSLLTGKISDPHTFGLSLGRIIPPKTEGYDRPSFSANIRKTYWRDLVLPITGVTLGDENPNHNRVWYLLSDEAFVHSGEVQPVALQPQPPQTEISSQGRLFEVTVPYTDALWHPRLTWSVAYRLYYGSTFWVTQAVQDEQGEWWYRIADDKWPVVFFARAIHLRLVQPEDVSPLSPQVPANEKWIEVRLNSQVVIAWESDKPVFAARAATGARFRDGDFRTPPGRYQTNRKRPSRHMAAGDRAAPNSYDLPGVPWVSYLMDNGISFHGTYWHNDFGRPRSHGCINLSPQDALWIYRWTHPTVPLDANYVTAERGTAVIVVE</sequence>
<dbReference type="EC" id="2.-.-.-" evidence="9"/>
<protein>
    <submittedName>
        <fullName evidence="9">L,D-transpeptidase</fullName>
        <ecNumber evidence="9">2.-.-.-</ecNumber>
    </submittedName>
</protein>
<evidence type="ECO:0000256" key="3">
    <source>
        <dbReference type="ARBA" id="ARBA00022960"/>
    </source>
</evidence>
<evidence type="ECO:0000259" key="8">
    <source>
        <dbReference type="PROSITE" id="PS52029"/>
    </source>
</evidence>
<keyword evidence="2 9" id="KW-0808">Transferase</keyword>
<dbReference type="GO" id="GO:0016740">
    <property type="term" value="F:transferase activity"/>
    <property type="evidence" value="ECO:0007669"/>
    <property type="project" value="UniProtKB-KW"/>
</dbReference>
<dbReference type="RefSeq" id="WP_315625673.1">
    <property type="nucleotide sequence ID" value="NZ_JAUHMF010000002.1"/>
</dbReference>
<dbReference type="InterPro" id="IPR050979">
    <property type="entry name" value="LD-transpeptidase"/>
</dbReference>
<dbReference type="InterPro" id="IPR038063">
    <property type="entry name" value="Transpep_catalytic_dom"/>
</dbReference>
<evidence type="ECO:0000256" key="7">
    <source>
        <dbReference type="SAM" id="MobiDB-lite"/>
    </source>
</evidence>
<organism evidence="9 10">
    <name type="scientific">Thermanaerothrix solaris</name>
    <dbReference type="NCBI Taxonomy" id="3058434"/>
    <lineage>
        <taxon>Bacteria</taxon>
        <taxon>Bacillati</taxon>
        <taxon>Chloroflexota</taxon>
        <taxon>Anaerolineae</taxon>
        <taxon>Anaerolineales</taxon>
        <taxon>Anaerolineaceae</taxon>
        <taxon>Thermanaerothrix</taxon>
    </lineage>
</organism>
<gene>
    <name evidence="9" type="ORF">QYE77_12050</name>
</gene>
<evidence type="ECO:0000256" key="6">
    <source>
        <dbReference type="PROSITE-ProRule" id="PRU01373"/>
    </source>
</evidence>
<keyword evidence="10" id="KW-1185">Reference proteome</keyword>
<comment type="caution">
    <text evidence="9">The sequence shown here is derived from an EMBL/GenBank/DDBJ whole genome shotgun (WGS) entry which is preliminary data.</text>
</comment>
<keyword evidence="4 6" id="KW-0573">Peptidoglycan synthesis</keyword>
<dbReference type="PANTHER" id="PTHR30582">
    <property type="entry name" value="L,D-TRANSPEPTIDASE"/>
    <property type="match status" value="1"/>
</dbReference>
<evidence type="ECO:0000256" key="4">
    <source>
        <dbReference type="ARBA" id="ARBA00022984"/>
    </source>
</evidence>
<evidence type="ECO:0000256" key="5">
    <source>
        <dbReference type="ARBA" id="ARBA00023316"/>
    </source>
</evidence>
<proteinExistence type="predicted"/>
<dbReference type="PROSITE" id="PS52029">
    <property type="entry name" value="LD_TPASE"/>
    <property type="match status" value="1"/>
</dbReference>
<reference evidence="9 10" key="1">
    <citation type="submission" date="2023-07" db="EMBL/GenBank/DDBJ databases">
        <title>Novel species of Thermanaerothrix with wide hydrolytic capabilities.</title>
        <authorList>
            <person name="Zayulina K.S."/>
            <person name="Podosokorskaya O.A."/>
            <person name="Elcheninov A.G."/>
        </authorList>
    </citation>
    <scope>NUCLEOTIDE SEQUENCE [LARGE SCALE GENOMIC DNA]</scope>
    <source>
        <strain evidence="9 10">4228-RoL</strain>
    </source>
</reference>
<evidence type="ECO:0000256" key="2">
    <source>
        <dbReference type="ARBA" id="ARBA00022679"/>
    </source>
</evidence>
<dbReference type="Pfam" id="PF03734">
    <property type="entry name" value="YkuD"/>
    <property type="match status" value="1"/>
</dbReference>
<accession>A0ABU3NSC5</accession>
<evidence type="ECO:0000313" key="9">
    <source>
        <dbReference type="EMBL" id="MDT8898997.1"/>
    </source>
</evidence>
<feature type="domain" description="L,D-TPase catalytic" evidence="8">
    <location>
        <begin position="215"/>
        <end position="352"/>
    </location>
</feature>
<evidence type="ECO:0000313" key="10">
    <source>
        <dbReference type="Proteomes" id="UP001254165"/>
    </source>
</evidence>
<dbReference type="PANTHER" id="PTHR30582:SF2">
    <property type="entry name" value="L,D-TRANSPEPTIDASE YCIB-RELATED"/>
    <property type="match status" value="1"/>
</dbReference>
<dbReference type="CDD" id="cd16913">
    <property type="entry name" value="YkuD_like"/>
    <property type="match status" value="1"/>
</dbReference>
<feature type="active site" description="Nucleophile" evidence="6">
    <location>
        <position position="315"/>
    </location>
</feature>
<dbReference type="Proteomes" id="UP001254165">
    <property type="component" value="Unassembled WGS sequence"/>
</dbReference>
<name>A0ABU3NSC5_9CHLR</name>
<dbReference type="SUPFAM" id="SSF141523">
    <property type="entry name" value="L,D-transpeptidase catalytic domain-like"/>
    <property type="match status" value="1"/>
</dbReference>
<dbReference type="EMBL" id="JAUHMF010000002">
    <property type="protein sequence ID" value="MDT8898997.1"/>
    <property type="molecule type" value="Genomic_DNA"/>
</dbReference>
<feature type="active site" description="Proton donor/acceptor" evidence="6">
    <location>
        <position position="299"/>
    </location>
</feature>
<dbReference type="InterPro" id="IPR005490">
    <property type="entry name" value="LD_TPept_cat_dom"/>
</dbReference>
<dbReference type="Gene3D" id="2.40.440.10">
    <property type="entry name" value="L,D-transpeptidase catalytic domain-like"/>
    <property type="match status" value="1"/>
</dbReference>